<evidence type="ECO:0000313" key="3">
    <source>
        <dbReference type="Proteomes" id="UP000613740"/>
    </source>
</evidence>
<organism evidence="2 3">
    <name type="scientific">Chlamydomonas schloesseri</name>
    <dbReference type="NCBI Taxonomy" id="2026947"/>
    <lineage>
        <taxon>Eukaryota</taxon>
        <taxon>Viridiplantae</taxon>
        <taxon>Chlorophyta</taxon>
        <taxon>core chlorophytes</taxon>
        <taxon>Chlorophyceae</taxon>
        <taxon>CS clade</taxon>
        <taxon>Chlamydomonadales</taxon>
        <taxon>Chlamydomonadaceae</taxon>
        <taxon>Chlamydomonas</taxon>
    </lineage>
</organism>
<evidence type="ECO:0000256" key="1">
    <source>
        <dbReference type="SAM" id="MobiDB-lite"/>
    </source>
</evidence>
<keyword evidence="3" id="KW-1185">Reference proteome</keyword>
<gene>
    <name evidence="2" type="ORF">HYH02_010056</name>
</gene>
<proteinExistence type="predicted"/>
<comment type="caution">
    <text evidence="2">The sequence shown here is derived from an EMBL/GenBank/DDBJ whole genome shotgun (WGS) entry which is preliminary data.</text>
</comment>
<feature type="compositionally biased region" description="Basic and acidic residues" evidence="1">
    <location>
        <begin position="317"/>
        <end position="331"/>
    </location>
</feature>
<feature type="region of interest" description="Disordered" evidence="1">
    <location>
        <begin position="497"/>
        <end position="517"/>
    </location>
</feature>
<feature type="region of interest" description="Disordered" evidence="1">
    <location>
        <begin position="562"/>
        <end position="591"/>
    </location>
</feature>
<feature type="region of interest" description="Disordered" evidence="1">
    <location>
        <begin position="1"/>
        <end position="94"/>
    </location>
</feature>
<feature type="region of interest" description="Disordered" evidence="1">
    <location>
        <begin position="298"/>
        <end position="331"/>
    </location>
</feature>
<dbReference type="AlphaFoldDB" id="A0A835TCM9"/>
<accession>A0A835TCM9</accession>
<dbReference type="OrthoDB" id="551601at2759"/>
<feature type="compositionally biased region" description="Low complexity" evidence="1">
    <location>
        <begin position="27"/>
        <end position="44"/>
    </location>
</feature>
<dbReference type="EMBL" id="JAEHOD010000036">
    <property type="protein sequence ID" value="KAG2441212.1"/>
    <property type="molecule type" value="Genomic_DNA"/>
</dbReference>
<name>A0A835TCM9_9CHLO</name>
<reference evidence="2" key="1">
    <citation type="journal article" date="2020" name="bioRxiv">
        <title>Comparative genomics of Chlamydomonas.</title>
        <authorList>
            <person name="Craig R.J."/>
            <person name="Hasan A.R."/>
            <person name="Ness R.W."/>
            <person name="Keightley P.D."/>
        </authorList>
    </citation>
    <scope>NUCLEOTIDE SEQUENCE</scope>
    <source>
        <strain evidence="2">CCAP 11/173</strain>
    </source>
</reference>
<sequence length="591" mass="61328">MKIAEATPLAAKAPSQAGPLTQAAARGHTQARTSAAAAVTAGPGRTRDASNLSAGAASGPMTAATHKRSRAADLAAAALSPPEAQAQAPGRGSGGAAAAAQVEAACAGGRESKRRRVAAVAGSFPGGSDTRGAAGAAAAAAAGVGPAAAAAAVVAPPVPYGGRSDLGPYRRTETYRPGGGPGLQLPAAAAAAPQPLIMDPQLGEAYGPLRVLHVGGVLRADEVVACGIDMRWRHPSGRMFSGTYRLLLDDCSLMPEGSSIAAEAAYEQAVLEARDSRLLTPLAGMGFIEVCGVVPPDMSDQRDRNSAGEDQNSAGDTKQRKDKAAMQAKKEKKAELLRRSLPAFFAVLGDYMEAMARSIGCLCGKCGAPTAIEFNGKDIAAVVLGVNKGDLQFGEQLWEDLPDALRAILPASTKLSPPARPGEPCLYRSSPATEHRCSWVLIVLRAAGPVAVAQVAVAVLKRAPPHLSRGRQAQLELEWPDRLPHVPRMKLQPQARTLQQRRMAPQAQQGRRLATTTDARLPPTRRMLCLAVVAAAPALRAAAAVRRSRIPKSRWLCAGGVPVSPGAGLRPPPPLPGRGLQRQLRLRRHSL</sequence>
<evidence type="ECO:0000313" key="2">
    <source>
        <dbReference type="EMBL" id="KAG2441212.1"/>
    </source>
</evidence>
<dbReference type="Proteomes" id="UP000613740">
    <property type="component" value="Unassembled WGS sequence"/>
</dbReference>
<feature type="compositionally biased region" description="Low complexity" evidence="1">
    <location>
        <begin position="72"/>
        <end position="94"/>
    </location>
</feature>
<protein>
    <submittedName>
        <fullName evidence="2">Uncharacterized protein</fullName>
    </submittedName>
</protein>